<proteinExistence type="inferred from homology"/>
<keyword evidence="7" id="KW-1185">Reference proteome</keyword>
<gene>
    <name evidence="6" type="ORF">ARALYDRAFT_915935</name>
</gene>
<comment type="subcellular location">
    <subcellularLocation>
        <location evidence="1">Membrane</location>
    </subcellularLocation>
</comment>
<evidence type="ECO:0000256" key="3">
    <source>
        <dbReference type="ARBA" id="ARBA00022692"/>
    </source>
</evidence>
<dbReference type="Gramene" id="scaffold_703677.1">
    <property type="protein sequence ID" value="scaffold_703677.1"/>
    <property type="gene ID" value="scaffold_703677.1"/>
</dbReference>
<evidence type="ECO:0000313" key="7">
    <source>
        <dbReference type="Proteomes" id="UP000008694"/>
    </source>
</evidence>
<dbReference type="AlphaFoldDB" id="D7MII1"/>
<evidence type="ECO:0000256" key="4">
    <source>
        <dbReference type="ARBA" id="ARBA00022989"/>
    </source>
</evidence>
<evidence type="ECO:0000256" key="2">
    <source>
        <dbReference type="ARBA" id="ARBA00009074"/>
    </source>
</evidence>
<comment type="similarity">
    <text evidence="2">Belongs to the UPF0496 family.</text>
</comment>
<dbReference type="HOGENOM" id="CLU_2240298_0_0_1"/>
<protein>
    <submittedName>
        <fullName evidence="6">Uncharacterized protein</fullName>
    </submittedName>
</protein>
<keyword evidence="5" id="KW-0472">Membrane</keyword>
<evidence type="ECO:0000313" key="6">
    <source>
        <dbReference type="EMBL" id="EFH46826.1"/>
    </source>
</evidence>
<dbReference type="EMBL" id="GL348719">
    <property type="protein sequence ID" value="EFH46826.1"/>
    <property type="molecule type" value="Genomic_DNA"/>
</dbReference>
<evidence type="ECO:0000256" key="1">
    <source>
        <dbReference type="ARBA" id="ARBA00004370"/>
    </source>
</evidence>
<keyword evidence="4" id="KW-1133">Transmembrane helix</keyword>
<organism evidence="7">
    <name type="scientific">Arabidopsis lyrata subsp. lyrata</name>
    <name type="common">Lyre-leaved rock-cress</name>
    <dbReference type="NCBI Taxonomy" id="81972"/>
    <lineage>
        <taxon>Eukaryota</taxon>
        <taxon>Viridiplantae</taxon>
        <taxon>Streptophyta</taxon>
        <taxon>Embryophyta</taxon>
        <taxon>Tracheophyta</taxon>
        <taxon>Spermatophyta</taxon>
        <taxon>Magnoliopsida</taxon>
        <taxon>eudicotyledons</taxon>
        <taxon>Gunneridae</taxon>
        <taxon>Pentapetalae</taxon>
        <taxon>rosids</taxon>
        <taxon>malvids</taxon>
        <taxon>Brassicales</taxon>
        <taxon>Brassicaceae</taxon>
        <taxon>Camelineae</taxon>
        <taxon>Arabidopsis</taxon>
    </lineage>
</organism>
<name>D7MII1_ARALL</name>
<reference evidence="7" key="1">
    <citation type="journal article" date="2011" name="Nat. Genet.">
        <title>The Arabidopsis lyrata genome sequence and the basis of rapid genome size change.</title>
        <authorList>
            <person name="Hu T.T."/>
            <person name="Pattyn P."/>
            <person name="Bakker E.G."/>
            <person name="Cao J."/>
            <person name="Cheng J.-F."/>
            <person name="Clark R.M."/>
            <person name="Fahlgren N."/>
            <person name="Fawcett J.A."/>
            <person name="Grimwood J."/>
            <person name="Gundlach H."/>
            <person name="Haberer G."/>
            <person name="Hollister J.D."/>
            <person name="Ossowski S."/>
            <person name="Ottilar R.P."/>
            <person name="Salamov A.A."/>
            <person name="Schneeberger K."/>
            <person name="Spannagl M."/>
            <person name="Wang X."/>
            <person name="Yang L."/>
            <person name="Nasrallah M.E."/>
            <person name="Bergelson J."/>
            <person name="Carrington J.C."/>
            <person name="Gaut B.S."/>
            <person name="Schmutz J."/>
            <person name="Mayer K.F.X."/>
            <person name="Van de Peer Y."/>
            <person name="Grigoriev I.V."/>
            <person name="Nordborg M."/>
            <person name="Weigel D."/>
            <person name="Guo Y.-L."/>
        </authorList>
    </citation>
    <scope>NUCLEOTIDE SEQUENCE [LARGE SCALE GENOMIC DNA]</scope>
    <source>
        <strain evidence="7">cv. MN47</strain>
    </source>
</reference>
<dbReference type="Proteomes" id="UP000008694">
    <property type="component" value="Unassembled WGS sequence"/>
</dbReference>
<evidence type="ECO:0000256" key="5">
    <source>
        <dbReference type="ARBA" id="ARBA00023136"/>
    </source>
</evidence>
<dbReference type="Pfam" id="PF05055">
    <property type="entry name" value="DUF677"/>
    <property type="match status" value="1"/>
</dbReference>
<sequence length="105" mass="11976">MKTNMSSMERETIVALKQMEKNSNLVSRLETVEGSICLTAKFAVKKRSWVIVAMVEMEEERKRLKSTLVDLDRETGMCHCCALFGRTVALEKITEFLSRGDKNSK</sequence>
<dbReference type="GO" id="GO:0016020">
    <property type="term" value="C:membrane"/>
    <property type="evidence" value="ECO:0007669"/>
    <property type="project" value="UniProtKB-SubCell"/>
</dbReference>
<accession>D7MII1</accession>
<keyword evidence="3" id="KW-0812">Transmembrane</keyword>
<dbReference type="InterPro" id="IPR007749">
    <property type="entry name" value="DUF677"/>
</dbReference>